<comment type="similarity">
    <text evidence="2">Belongs to the sestrin family.</text>
</comment>
<feature type="region of interest" description="Disordered" evidence="4">
    <location>
        <begin position="121"/>
        <end position="169"/>
    </location>
</feature>
<evidence type="ECO:0000256" key="4">
    <source>
        <dbReference type="SAM" id="MobiDB-lite"/>
    </source>
</evidence>
<organism evidence="6">
    <name type="scientific">Echinostoma caproni</name>
    <dbReference type="NCBI Taxonomy" id="27848"/>
    <lineage>
        <taxon>Eukaryota</taxon>
        <taxon>Metazoa</taxon>
        <taxon>Spiralia</taxon>
        <taxon>Lophotrochozoa</taxon>
        <taxon>Platyhelminthes</taxon>
        <taxon>Trematoda</taxon>
        <taxon>Digenea</taxon>
        <taxon>Plagiorchiida</taxon>
        <taxon>Echinostomata</taxon>
        <taxon>Echinostomatoidea</taxon>
        <taxon>Echinostomatidae</taxon>
        <taxon>Echinostoma</taxon>
    </lineage>
</organism>
<dbReference type="GO" id="GO:0016239">
    <property type="term" value="P:positive regulation of macroautophagy"/>
    <property type="evidence" value="ECO:0007669"/>
    <property type="project" value="TreeGrafter"/>
</dbReference>
<feature type="compositionally biased region" description="Polar residues" evidence="4">
    <location>
        <begin position="152"/>
        <end position="169"/>
    </location>
</feature>
<keyword evidence="5" id="KW-0732">Signal</keyword>
<dbReference type="InterPro" id="IPR029032">
    <property type="entry name" value="AhpD-like"/>
</dbReference>
<evidence type="ECO:0000313" key="6">
    <source>
        <dbReference type="WBParaSite" id="ECPE_0001700001-mRNA-1"/>
    </source>
</evidence>
<dbReference type="WBParaSite" id="ECPE_0001700001-mRNA-1">
    <property type="protein sequence ID" value="ECPE_0001700001-mRNA-1"/>
    <property type="gene ID" value="ECPE_0001700001"/>
</dbReference>
<dbReference type="GO" id="GO:1990253">
    <property type="term" value="P:cellular response to leucine starvation"/>
    <property type="evidence" value="ECO:0007669"/>
    <property type="project" value="TreeGrafter"/>
</dbReference>
<feature type="signal peptide" evidence="5">
    <location>
        <begin position="1"/>
        <end position="18"/>
    </location>
</feature>
<dbReference type="AlphaFoldDB" id="A0A183BCM2"/>
<evidence type="ECO:0000256" key="1">
    <source>
        <dbReference type="ARBA" id="ARBA00004496"/>
    </source>
</evidence>
<evidence type="ECO:0000256" key="5">
    <source>
        <dbReference type="SAM" id="SignalP"/>
    </source>
</evidence>
<keyword evidence="3" id="KW-0963">Cytoplasm</keyword>
<reference evidence="6" key="1">
    <citation type="submission" date="2016-06" db="UniProtKB">
        <authorList>
            <consortium name="WormBaseParasite"/>
        </authorList>
    </citation>
    <scope>IDENTIFICATION</scope>
</reference>
<protein>
    <submittedName>
        <fullName evidence="6">Pecanex-like protein</fullName>
    </submittedName>
</protein>
<dbReference type="GO" id="GO:0016684">
    <property type="term" value="F:oxidoreductase activity, acting on peroxide as acceptor"/>
    <property type="evidence" value="ECO:0007669"/>
    <property type="project" value="TreeGrafter"/>
</dbReference>
<dbReference type="InterPro" id="IPR006730">
    <property type="entry name" value="Sestrin"/>
</dbReference>
<evidence type="ECO:0000256" key="3">
    <source>
        <dbReference type="ARBA" id="ARBA00022490"/>
    </source>
</evidence>
<proteinExistence type="inferred from homology"/>
<dbReference type="Pfam" id="PF04636">
    <property type="entry name" value="PA26"/>
    <property type="match status" value="1"/>
</dbReference>
<name>A0A183BCM2_9TREM</name>
<evidence type="ECO:0000256" key="2">
    <source>
        <dbReference type="ARBA" id="ARBA00008350"/>
    </source>
</evidence>
<feature type="chain" id="PRO_5008146139" evidence="5">
    <location>
        <begin position="19"/>
        <end position="221"/>
    </location>
</feature>
<dbReference type="PANTHER" id="PTHR12474:SF0">
    <property type="entry name" value="SESTRIN HOMOLOG"/>
    <property type="match status" value="1"/>
</dbReference>
<dbReference type="GO" id="GO:0070728">
    <property type="term" value="F:L-leucine binding"/>
    <property type="evidence" value="ECO:0007669"/>
    <property type="project" value="TreeGrafter"/>
</dbReference>
<comment type="subcellular location">
    <subcellularLocation>
        <location evidence="1">Cytoplasm</location>
    </subcellularLocation>
</comment>
<sequence>LRCIYLVLLFARYFLAAGGDPAWLQGIQEAPVKWRQLLSLNRDLAEKPWLVTSDRVYSLTHRGDSASSRETLSLSELMHAVAIMTHVHALTSFIFGCGILPEIDQNEQVFYQLDPVQPNGLPDSNILSSGSNYMAEGTTPRNGLSDGPDTVGSLNSYSSRRTSTVKNDSGDQELTATQLLHLIQTEDAHWVEVSEDMVAEQFIAVTQLNVQCTCISFRCSL</sequence>
<dbReference type="SUPFAM" id="SSF69118">
    <property type="entry name" value="AhpD-like"/>
    <property type="match status" value="1"/>
</dbReference>
<dbReference type="PANTHER" id="PTHR12474">
    <property type="entry name" value="P53 REGULATED PA26 NUCLEAR PROTEIN SESTRIN"/>
    <property type="match status" value="1"/>
</dbReference>
<dbReference type="GO" id="GO:0005737">
    <property type="term" value="C:cytoplasm"/>
    <property type="evidence" value="ECO:0007669"/>
    <property type="project" value="UniProtKB-SubCell"/>
</dbReference>
<dbReference type="GO" id="GO:0005634">
    <property type="term" value="C:nucleus"/>
    <property type="evidence" value="ECO:0007669"/>
    <property type="project" value="InterPro"/>
</dbReference>
<dbReference type="GO" id="GO:1904262">
    <property type="term" value="P:negative regulation of TORC1 signaling"/>
    <property type="evidence" value="ECO:0007669"/>
    <property type="project" value="TreeGrafter"/>
</dbReference>
<dbReference type="GO" id="GO:0071233">
    <property type="term" value="P:cellular response to L-leucine"/>
    <property type="evidence" value="ECO:0007669"/>
    <property type="project" value="TreeGrafter"/>
</dbReference>
<accession>A0A183BCM2</accession>
<dbReference type="GO" id="GO:1901031">
    <property type="term" value="P:regulation of response to reactive oxygen species"/>
    <property type="evidence" value="ECO:0007669"/>
    <property type="project" value="InterPro"/>
</dbReference>